<protein>
    <submittedName>
        <fullName evidence="6">Two-component system, NarL family, nitrate/nitrite response regulator NarL</fullName>
    </submittedName>
</protein>
<dbReference type="STRING" id="474950.SAMN05421771_2273"/>
<feature type="domain" description="HTH luxR-type" evidence="4">
    <location>
        <begin position="146"/>
        <end position="211"/>
    </location>
</feature>
<dbReference type="PROSITE" id="PS50043">
    <property type="entry name" value="HTH_LUXR_2"/>
    <property type="match status" value="1"/>
</dbReference>
<dbReference type="Pfam" id="PF00196">
    <property type="entry name" value="GerE"/>
    <property type="match status" value="1"/>
</dbReference>
<dbReference type="PRINTS" id="PR00038">
    <property type="entry name" value="HTHLUXR"/>
</dbReference>
<dbReference type="Pfam" id="PF00072">
    <property type="entry name" value="Response_reg"/>
    <property type="match status" value="1"/>
</dbReference>
<feature type="modified residue" description="4-aspartylphosphate" evidence="3">
    <location>
        <position position="60"/>
    </location>
</feature>
<evidence type="ECO:0000256" key="2">
    <source>
        <dbReference type="ARBA" id="ARBA00023125"/>
    </source>
</evidence>
<name>A0A1I6MCI4_9BACT</name>
<dbReference type="EMBL" id="FOZL01000001">
    <property type="protein sequence ID" value="SFS13323.1"/>
    <property type="molecule type" value="Genomic_DNA"/>
</dbReference>
<organism evidence="6 7">
    <name type="scientific">Granulicella pectinivorans</name>
    <dbReference type="NCBI Taxonomy" id="474950"/>
    <lineage>
        <taxon>Bacteria</taxon>
        <taxon>Pseudomonadati</taxon>
        <taxon>Acidobacteriota</taxon>
        <taxon>Terriglobia</taxon>
        <taxon>Terriglobales</taxon>
        <taxon>Acidobacteriaceae</taxon>
        <taxon>Granulicella</taxon>
    </lineage>
</organism>
<dbReference type="CDD" id="cd17535">
    <property type="entry name" value="REC_NarL-like"/>
    <property type="match status" value="1"/>
</dbReference>
<dbReference type="GO" id="GO:0003677">
    <property type="term" value="F:DNA binding"/>
    <property type="evidence" value="ECO:0007669"/>
    <property type="project" value="UniProtKB-KW"/>
</dbReference>
<dbReference type="InterPro" id="IPR011006">
    <property type="entry name" value="CheY-like_superfamily"/>
</dbReference>
<dbReference type="InterPro" id="IPR058245">
    <property type="entry name" value="NreC/VraR/RcsB-like_REC"/>
</dbReference>
<evidence type="ECO:0000259" key="5">
    <source>
        <dbReference type="PROSITE" id="PS50110"/>
    </source>
</evidence>
<dbReference type="AlphaFoldDB" id="A0A1I6MCI4"/>
<evidence type="ECO:0000256" key="3">
    <source>
        <dbReference type="PROSITE-ProRule" id="PRU00169"/>
    </source>
</evidence>
<evidence type="ECO:0000259" key="4">
    <source>
        <dbReference type="PROSITE" id="PS50043"/>
    </source>
</evidence>
<dbReference type="CDD" id="cd06170">
    <property type="entry name" value="LuxR_C_like"/>
    <property type="match status" value="1"/>
</dbReference>
<reference evidence="6 7" key="1">
    <citation type="submission" date="2016-10" db="EMBL/GenBank/DDBJ databases">
        <authorList>
            <person name="de Groot N.N."/>
        </authorList>
    </citation>
    <scope>NUCLEOTIDE SEQUENCE [LARGE SCALE GENOMIC DNA]</scope>
    <source>
        <strain evidence="6 7">DSM 21001</strain>
    </source>
</reference>
<dbReference type="PANTHER" id="PTHR45566">
    <property type="entry name" value="HTH-TYPE TRANSCRIPTIONAL REGULATOR YHJB-RELATED"/>
    <property type="match status" value="1"/>
</dbReference>
<sequence>MTPTMQPTRLFLMDDHQLFREGLLRLLVSDAQFEVVGHTGDVEEALAILKTQPVDVLILDYDLGGQTAVDFTMTLKQSGFGGRILIVTAGLPDRDAMQLIGMGISGIFHKQDSPTALQRSIREVADGRVLIDQKYLQAIVKSAQPSEDAAPQFTERERFILRSLLQGLSNKEIADKQQTSESAVKSSLQQLFNKLGVRTRSQLVLLTLEKYRSLI</sequence>
<evidence type="ECO:0000313" key="6">
    <source>
        <dbReference type="EMBL" id="SFS13323.1"/>
    </source>
</evidence>
<dbReference type="SUPFAM" id="SSF46894">
    <property type="entry name" value="C-terminal effector domain of the bipartite response regulators"/>
    <property type="match status" value="1"/>
</dbReference>
<dbReference type="SUPFAM" id="SSF52172">
    <property type="entry name" value="CheY-like"/>
    <property type="match status" value="1"/>
</dbReference>
<dbReference type="SMART" id="SM00448">
    <property type="entry name" value="REC"/>
    <property type="match status" value="1"/>
</dbReference>
<dbReference type="Proteomes" id="UP000199024">
    <property type="component" value="Unassembled WGS sequence"/>
</dbReference>
<feature type="domain" description="Response regulatory" evidence="5">
    <location>
        <begin position="9"/>
        <end position="125"/>
    </location>
</feature>
<evidence type="ECO:0000256" key="1">
    <source>
        <dbReference type="ARBA" id="ARBA00022553"/>
    </source>
</evidence>
<keyword evidence="2" id="KW-0238">DNA-binding</keyword>
<dbReference type="OrthoDB" id="9796655at2"/>
<dbReference type="PANTHER" id="PTHR45566:SF2">
    <property type="entry name" value="NARL SUBFAMILY"/>
    <property type="match status" value="1"/>
</dbReference>
<accession>A0A1I6MCI4</accession>
<dbReference type="SMART" id="SM00421">
    <property type="entry name" value="HTH_LUXR"/>
    <property type="match status" value="1"/>
</dbReference>
<dbReference type="InterPro" id="IPR016032">
    <property type="entry name" value="Sig_transdc_resp-reg_C-effctor"/>
</dbReference>
<keyword evidence="7" id="KW-1185">Reference proteome</keyword>
<dbReference type="RefSeq" id="WP_089839236.1">
    <property type="nucleotide sequence ID" value="NZ_FOZL01000001.1"/>
</dbReference>
<gene>
    <name evidence="6" type="ORF">SAMN05421771_2273</name>
</gene>
<dbReference type="GO" id="GO:0006355">
    <property type="term" value="P:regulation of DNA-templated transcription"/>
    <property type="evidence" value="ECO:0007669"/>
    <property type="project" value="InterPro"/>
</dbReference>
<dbReference type="InterPro" id="IPR000792">
    <property type="entry name" value="Tscrpt_reg_LuxR_C"/>
</dbReference>
<dbReference type="InterPro" id="IPR001789">
    <property type="entry name" value="Sig_transdc_resp-reg_receiver"/>
</dbReference>
<dbReference type="GO" id="GO:0000160">
    <property type="term" value="P:phosphorelay signal transduction system"/>
    <property type="evidence" value="ECO:0007669"/>
    <property type="project" value="InterPro"/>
</dbReference>
<evidence type="ECO:0000313" key="7">
    <source>
        <dbReference type="Proteomes" id="UP000199024"/>
    </source>
</evidence>
<keyword evidence="1 3" id="KW-0597">Phosphoprotein</keyword>
<proteinExistence type="predicted"/>
<dbReference type="InterPro" id="IPR051015">
    <property type="entry name" value="EvgA-like"/>
</dbReference>
<dbReference type="PROSITE" id="PS50110">
    <property type="entry name" value="RESPONSE_REGULATORY"/>
    <property type="match status" value="1"/>
</dbReference>
<dbReference type="Gene3D" id="3.40.50.2300">
    <property type="match status" value="1"/>
</dbReference>